<evidence type="ECO:0000256" key="1">
    <source>
        <dbReference type="SAM" id="SignalP"/>
    </source>
</evidence>
<dbReference type="NCBIfam" id="NF038116">
    <property type="entry name" value="Sden1266_dom"/>
    <property type="match status" value="1"/>
</dbReference>
<gene>
    <name evidence="2" type="ORF">C427_0994</name>
</gene>
<dbReference type="HOGENOM" id="CLU_089874_0_0_6"/>
<proteinExistence type="predicted"/>
<dbReference type="OrthoDB" id="6322244at2"/>
<reference evidence="2 3" key="1">
    <citation type="journal article" date="2013" name="Genome Announc.">
        <title>Complete Genome Sequence of Glaciecola psychrophila Strain 170T.</title>
        <authorList>
            <person name="Yin J."/>
            <person name="Chen J."/>
            <person name="Liu G."/>
            <person name="Yu Y."/>
            <person name="Song L."/>
            <person name="Wang X."/>
            <person name="Qu X."/>
        </authorList>
    </citation>
    <scope>NUCLEOTIDE SEQUENCE [LARGE SCALE GENOMIC DNA]</scope>
    <source>
        <strain evidence="2 3">170</strain>
    </source>
</reference>
<evidence type="ECO:0000313" key="3">
    <source>
        <dbReference type="Proteomes" id="UP000011864"/>
    </source>
</evidence>
<dbReference type="RefSeq" id="WP_007640237.1">
    <property type="nucleotide sequence ID" value="NC_020514.1"/>
</dbReference>
<sequence length="252" mass="28756">MKNIKWLMLSSLLLSSVVLSKVVNSSENDSWSAQSTEKQFEQTSKIIYKASKDEQANELVLTSNAMSKNANTANSKKSAQAKILSVRPVAKVYNQEFWIFDAWVEFYSDNDRDGYFNHFSVEFDADTEYSSAEVYARLYLGKDEVFKEYHTTSIFSIFSDNSDDSFVVESELLNGFSSAEYEVLIELYDAYSDELVAVLDGNDDADLYLLSLESKEYETPQVIVIREHGGSVNLWGFLLLSLLLITRQYRRA</sequence>
<dbReference type="PATRIC" id="fig|1129794.4.peg.982"/>
<dbReference type="Proteomes" id="UP000011864">
    <property type="component" value="Chromosome"/>
</dbReference>
<feature type="chain" id="PRO_5003897926" description="GlyGly-CTERM sorting domain-containing protein" evidence="1">
    <location>
        <begin position="21"/>
        <end position="252"/>
    </location>
</feature>
<dbReference type="EMBL" id="CP003837">
    <property type="protein sequence ID" value="AGH43103.1"/>
    <property type="molecule type" value="Genomic_DNA"/>
</dbReference>
<evidence type="ECO:0008006" key="4">
    <source>
        <dbReference type="Google" id="ProtNLM"/>
    </source>
</evidence>
<evidence type="ECO:0000313" key="2">
    <source>
        <dbReference type="EMBL" id="AGH43103.1"/>
    </source>
</evidence>
<name>K6Z198_9ALTE</name>
<protein>
    <recommendedName>
        <fullName evidence="4">GlyGly-CTERM sorting domain-containing protein</fullName>
    </recommendedName>
</protein>
<keyword evidence="1" id="KW-0732">Signal</keyword>
<dbReference type="InterPro" id="IPR020008">
    <property type="entry name" value="GlyGly_CTERM"/>
</dbReference>
<dbReference type="AlphaFoldDB" id="K6Z198"/>
<dbReference type="KEGG" id="gps:C427_0994"/>
<feature type="signal peptide" evidence="1">
    <location>
        <begin position="1"/>
        <end position="20"/>
    </location>
</feature>
<dbReference type="NCBIfam" id="TIGR03501">
    <property type="entry name" value="GlyGly_CTERM"/>
    <property type="match status" value="1"/>
</dbReference>
<accession>K6Z198</accession>
<dbReference type="eggNOG" id="ENOG5032RCX">
    <property type="taxonomic scope" value="Bacteria"/>
</dbReference>
<keyword evidence="3" id="KW-1185">Reference proteome</keyword>
<organism evidence="2 3">
    <name type="scientific">Paraglaciecola psychrophila 170</name>
    <dbReference type="NCBI Taxonomy" id="1129794"/>
    <lineage>
        <taxon>Bacteria</taxon>
        <taxon>Pseudomonadati</taxon>
        <taxon>Pseudomonadota</taxon>
        <taxon>Gammaproteobacteria</taxon>
        <taxon>Alteromonadales</taxon>
        <taxon>Alteromonadaceae</taxon>
        <taxon>Paraglaciecola</taxon>
    </lineage>
</organism>